<dbReference type="SUPFAM" id="SSF51905">
    <property type="entry name" value="FAD/NAD(P)-binding domain"/>
    <property type="match status" value="2"/>
</dbReference>
<comment type="similarity">
    <text evidence="1">Belongs to the FMO family.</text>
</comment>
<keyword evidence="5" id="KW-0560">Oxidoreductase</keyword>
<dbReference type="Pfam" id="PF13450">
    <property type="entry name" value="NAD_binding_8"/>
    <property type="match status" value="1"/>
</dbReference>
<protein>
    <recommendedName>
        <fullName evidence="9">Flavin-containing monooxygenase</fullName>
    </recommendedName>
</protein>
<dbReference type="Proteomes" id="UP000664203">
    <property type="component" value="Unassembled WGS sequence"/>
</dbReference>
<dbReference type="InterPro" id="IPR036188">
    <property type="entry name" value="FAD/NAD-bd_sf"/>
</dbReference>
<keyword evidence="4" id="KW-0521">NADP</keyword>
<evidence type="ECO:0000256" key="6">
    <source>
        <dbReference type="SAM" id="MobiDB-lite"/>
    </source>
</evidence>
<evidence type="ECO:0000256" key="5">
    <source>
        <dbReference type="ARBA" id="ARBA00023002"/>
    </source>
</evidence>
<keyword evidence="8" id="KW-1185">Reference proteome</keyword>
<dbReference type="InterPro" id="IPR000960">
    <property type="entry name" value="Flavin_mOase"/>
</dbReference>
<organism evidence="7 8">
    <name type="scientific">Alectoria fallacina</name>
    <dbReference type="NCBI Taxonomy" id="1903189"/>
    <lineage>
        <taxon>Eukaryota</taxon>
        <taxon>Fungi</taxon>
        <taxon>Dikarya</taxon>
        <taxon>Ascomycota</taxon>
        <taxon>Pezizomycotina</taxon>
        <taxon>Lecanoromycetes</taxon>
        <taxon>OSLEUM clade</taxon>
        <taxon>Lecanoromycetidae</taxon>
        <taxon>Lecanorales</taxon>
        <taxon>Lecanorineae</taxon>
        <taxon>Parmeliaceae</taxon>
        <taxon>Alectoria</taxon>
    </lineage>
</organism>
<dbReference type="PRINTS" id="PR00419">
    <property type="entry name" value="ADXRDTASE"/>
</dbReference>
<dbReference type="EMBL" id="CAJPDR010000146">
    <property type="protein sequence ID" value="CAF9921455.1"/>
    <property type="molecule type" value="Genomic_DNA"/>
</dbReference>
<evidence type="ECO:0000313" key="7">
    <source>
        <dbReference type="EMBL" id="CAF9921455.1"/>
    </source>
</evidence>
<keyword evidence="3" id="KW-0274">FAD</keyword>
<name>A0A8H3INA0_9LECA</name>
<feature type="compositionally biased region" description="Basic and acidic residues" evidence="6">
    <location>
        <begin position="57"/>
        <end position="69"/>
    </location>
</feature>
<evidence type="ECO:0000256" key="4">
    <source>
        <dbReference type="ARBA" id="ARBA00022857"/>
    </source>
</evidence>
<dbReference type="GO" id="GO:0004499">
    <property type="term" value="F:N,N-dimethylaniline monooxygenase activity"/>
    <property type="evidence" value="ECO:0007669"/>
    <property type="project" value="InterPro"/>
</dbReference>
<evidence type="ECO:0008006" key="9">
    <source>
        <dbReference type="Google" id="ProtNLM"/>
    </source>
</evidence>
<dbReference type="AlphaFoldDB" id="A0A8H3INA0"/>
<dbReference type="PANTHER" id="PTHR23023">
    <property type="entry name" value="DIMETHYLANILINE MONOOXYGENASE"/>
    <property type="match status" value="1"/>
</dbReference>
<dbReference type="Gene3D" id="3.50.50.60">
    <property type="entry name" value="FAD/NAD(P)-binding domain"/>
    <property type="match status" value="2"/>
</dbReference>
<accession>A0A8H3INA0</accession>
<dbReference type="InterPro" id="IPR020946">
    <property type="entry name" value="Flavin_mOase-like"/>
</dbReference>
<keyword evidence="2" id="KW-0285">Flavoprotein</keyword>
<dbReference type="GO" id="GO:0050661">
    <property type="term" value="F:NADP binding"/>
    <property type="evidence" value="ECO:0007669"/>
    <property type="project" value="InterPro"/>
</dbReference>
<dbReference type="InterPro" id="IPR050346">
    <property type="entry name" value="FMO-like"/>
</dbReference>
<feature type="region of interest" description="Disordered" evidence="6">
    <location>
        <begin position="49"/>
        <end position="93"/>
    </location>
</feature>
<proteinExistence type="inferred from homology"/>
<dbReference type="Pfam" id="PF00743">
    <property type="entry name" value="FMO-like"/>
    <property type="match status" value="2"/>
</dbReference>
<reference evidence="7" key="1">
    <citation type="submission" date="2021-03" db="EMBL/GenBank/DDBJ databases">
        <authorList>
            <person name="Tagirdzhanova G."/>
        </authorList>
    </citation>
    <scope>NUCLEOTIDE SEQUENCE</scope>
</reference>
<evidence type="ECO:0000313" key="8">
    <source>
        <dbReference type="Proteomes" id="UP000664203"/>
    </source>
</evidence>
<evidence type="ECO:0000256" key="2">
    <source>
        <dbReference type="ARBA" id="ARBA00022630"/>
    </source>
</evidence>
<gene>
    <name evidence="7" type="ORF">ALECFALPRED_001807</name>
</gene>
<evidence type="ECO:0000256" key="1">
    <source>
        <dbReference type="ARBA" id="ARBA00009183"/>
    </source>
</evidence>
<dbReference type="OrthoDB" id="66881at2759"/>
<evidence type="ECO:0000256" key="3">
    <source>
        <dbReference type="ARBA" id="ARBA00022827"/>
    </source>
</evidence>
<sequence>MRVGIVGAGISGVVAGAHLKAAGIDITVFERSSQAGGVWLYDERLPPEPTYPSMKPSEADFHLGDEQSPRGKRYQRRQLAPGDDLKHAPPGPCYEGLTNNVPTRMMKLKINSWPAGTEDYVVHRVLNEYIQDTSRKTGVHLNTMYNTRVERIFKSGRLWKMRTSSSMRDQSVSHWAERDWDFDAVVIASGHYHACRLPDILGLSAWKKRWPSRVQHSKSYRNPRGFRDQNVLLIGAGVSSTDIAREISAEAKNIYQLSRGGAFDLPTSLLPPGATRISGEICAFESLPVENKQLTDALEPIPGRIVLKDGRELTNIHRIIFCTGYHMTLPFLPQFHSDATPVHEANSTVLITDGTQVHNLHKDIFYIPDPTLIFIGIPFFTATFTLFEFQAMAVAAVLTGTAVLPTTTEEMRKEYQLRLQKKGTGKMFHSLKDREVEYVNELVDWVNRDGARLGAKPMEGHTKAWHAANVDRLEKMRQRMENKIQ</sequence>
<dbReference type="GO" id="GO:0050660">
    <property type="term" value="F:flavin adenine dinucleotide binding"/>
    <property type="evidence" value="ECO:0007669"/>
    <property type="project" value="InterPro"/>
</dbReference>
<dbReference type="PIRSF" id="PIRSF000332">
    <property type="entry name" value="FMO"/>
    <property type="match status" value="1"/>
</dbReference>
<comment type="caution">
    <text evidence="7">The sequence shown here is derived from an EMBL/GenBank/DDBJ whole genome shotgun (WGS) entry which is preliminary data.</text>
</comment>